<accession>A0A2S6N567</accession>
<dbReference type="AlphaFoldDB" id="A0A2S6N567"/>
<protein>
    <submittedName>
        <fullName evidence="1">Uncharacterized protein</fullName>
    </submittedName>
</protein>
<dbReference type="EMBL" id="NHSJ01000087">
    <property type="protein sequence ID" value="PPQ29737.1"/>
    <property type="molecule type" value="Genomic_DNA"/>
</dbReference>
<dbReference type="Proteomes" id="UP000239089">
    <property type="component" value="Unassembled WGS sequence"/>
</dbReference>
<gene>
    <name evidence="1" type="ORF">CCR94_13835</name>
</gene>
<proteinExistence type="predicted"/>
<organism evidence="1 2">
    <name type="scientific">Rhodoblastus sphagnicola</name>
    <dbReference type="NCBI Taxonomy" id="333368"/>
    <lineage>
        <taxon>Bacteria</taxon>
        <taxon>Pseudomonadati</taxon>
        <taxon>Pseudomonadota</taxon>
        <taxon>Alphaproteobacteria</taxon>
        <taxon>Hyphomicrobiales</taxon>
        <taxon>Rhodoblastaceae</taxon>
        <taxon>Rhodoblastus</taxon>
    </lineage>
</organism>
<dbReference type="OrthoDB" id="9891085at2"/>
<evidence type="ECO:0000313" key="1">
    <source>
        <dbReference type="EMBL" id="PPQ29737.1"/>
    </source>
</evidence>
<dbReference type="RefSeq" id="WP_104508448.1">
    <property type="nucleotide sequence ID" value="NZ_JACIGC010000003.1"/>
</dbReference>
<evidence type="ECO:0000313" key="2">
    <source>
        <dbReference type="Proteomes" id="UP000239089"/>
    </source>
</evidence>
<reference evidence="1 2" key="1">
    <citation type="journal article" date="2018" name="Arch. Microbiol.">
        <title>New insights into the metabolic potential of the phototrophic purple bacterium Rhodopila globiformis DSM 161(T) from its draft genome sequence and evidence for a vanadium-dependent nitrogenase.</title>
        <authorList>
            <person name="Imhoff J.F."/>
            <person name="Rahn T."/>
            <person name="Kunzel S."/>
            <person name="Neulinger S.C."/>
        </authorList>
    </citation>
    <scope>NUCLEOTIDE SEQUENCE [LARGE SCALE GENOMIC DNA]</scope>
    <source>
        <strain evidence="1 2">DSM 16996</strain>
    </source>
</reference>
<name>A0A2S6N567_9HYPH</name>
<sequence length="74" mass="8218">MQFHHAALAGEPRLRVVFANKSIALGLPSGSTLGDIAAWVEDRSHRHNGLLRSVHVKMASRRAADIHESNQRRI</sequence>
<keyword evidence="2" id="KW-1185">Reference proteome</keyword>
<comment type="caution">
    <text evidence="1">The sequence shown here is derived from an EMBL/GenBank/DDBJ whole genome shotgun (WGS) entry which is preliminary data.</text>
</comment>